<name>A0ABU8FCE2_9BACI</name>
<dbReference type="Proteomes" id="UP001372526">
    <property type="component" value="Unassembled WGS sequence"/>
</dbReference>
<proteinExistence type="predicted"/>
<feature type="region of interest" description="Disordered" evidence="1">
    <location>
        <begin position="57"/>
        <end position="134"/>
    </location>
</feature>
<reference evidence="3 4" key="1">
    <citation type="submission" date="2024-01" db="EMBL/GenBank/DDBJ databases">
        <title>Seven novel Bacillus-like species.</title>
        <authorList>
            <person name="Liu G."/>
        </authorList>
    </citation>
    <scope>NUCLEOTIDE SEQUENCE [LARGE SCALE GENOMIC DNA]</scope>
    <source>
        <strain evidence="3 4">FJAT-51639</strain>
    </source>
</reference>
<evidence type="ECO:0000256" key="2">
    <source>
        <dbReference type="SAM" id="Phobius"/>
    </source>
</evidence>
<keyword evidence="2" id="KW-0472">Membrane</keyword>
<feature type="compositionally biased region" description="Basic residues" evidence="1">
    <location>
        <begin position="125"/>
        <end position="134"/>
    </location>
</feature>
<feature type="transmembrane region" description="Helical" evidence="2">
    <location>
        <begin position="7"/>
        <end position="27"/>
    </location>
</feature>
<dbReference type="EMBL" id="JBAWSX010000001">
    <property type="protein sequence ID" value="MEI4800350.1"/>
    <property type="molecule type" value="Genomic_DNA"/>
</dbReference>
<protein>
    <submittedName>
        <fullName evidence="3">SA1362 family protein</fullName>
    </submittedName>
</protein>
<evidence type="ECO:0000256" key="1">
    <source>
        <dbReference type="SAM" id="MobiDB-lite"/>
    </source>
</evidence>
<feature type="compositionally biased region" description="Low complexity" evidence="1">
    <location>
        <begin position="57"/>
        <end position="67"/>
    </location>
</feature>
<accession>A0ABU8FCE2</accession>
<dbReference type="NCBIfam" id="NF041554">
    <property type="entry name" value="SA1362_fam"/>
    <property type="match status" value="1"/>
</dbReference>
<evidence type="ECO:0000313" key="3">
    <source>
        <dbReference type="EMBL" id="MEI4800350.1"/>
    </source>
</evidence>
<keyword evidence="2" id="KW-1133">Transmembrane helix</keyword>
<feature type="compositionally biased region" description="Basic residues" evidence="1">
    <location>
        <begin position="70"/>
        <end position="80"/>
    </location>
</feature>
<dbReference type="RefSeq" id="WP_336471282.1">
    <property type="nucleotide sequence ID" value="NZ_JBAWSX010000001.1"/>
</dbReference>
<gene>
    <name evidence="3" type="ORF">WAZ07_03225</name>
</gene>
<keyword evidence="2" id="KW-0812">Transmembrane</keyword>
<evidence type="ECO:0000313" key="4">
    <source>
        <dbReference type="Proteomes" id="UP001372526"/>
    </source>
</evidence>
<keyword evidence="4" id="KW-1185">Reference proteome</keyword>
<sequence>MNGRSFMFALFVVIVGLAIFNLVSFTIEDPMGVVKNIAIMLIVVGVFYLLYKMLTSSSSSATNSQSSYKRAAKQSNRKYGKQNVTPLSNNLLKKNASDPKGKKGNTSFLKRKRKQSHLTVIEGKKGKKKDRASF</sequence>
<comment type="caution">
    <text evidence="3">The sequence shown here is derived from an EMBL/GenBank/DDBJ whole genome shotgun (WGS) entry which is preliminary data.</text>
</comment>
<feature type="transmembrane region" description="Helical" evidence="2">
    <location>
        <begin position="33"/>
        <end position="51"/>
    </location>
</feature>
<organism evidence="3 4">
    <name type="scientific">Bacillus bruguierae</name>
    <dbReference type="NCBI Taxonomy" id="3127667"/>
    <lineage>
        <taxon>Bacteria</taxon>
        <taxon>Bacillati</taxon>
        <taxon>Bacillota</taxon>
        <taxon>Bacilli</taxon>
        <taxon>Bacillales</taxon>
        <taxon>Bacillaceae</taxon>
        <taxon>Bacillus</taxon>
    </lineage>
</organism>
<dbReference type="InterPro" id="IPR048110">
    <property type="entry name" value="SA1362/YqhP-like"/>
</dbReference>
<feature type="compositionally biased region" description="Polar residues" evidence="1">
    <location>
        <begin position="82"/>
        <end position="92"/>
    </location>
</feature>